<comment type="caution">
    <text evidence="4">The sequence shown here is derived from an EMBL/GenBank/DDBJ whole genome shotgun (WGS) entry which is preliminary data.</text>
</comment>
<feature type="domain" description="Thiamine phosphate synthase/TenI" evidence="3">
    <location>
        <begin position="35"/>
        <end position="214"/>
    </location>
</feature>
<reference evidence="4 5" key="1">
    <citation type="journal article" date="2023" name="Int. J. Syst. Evol. Microbiol.">
        <title>Sellimonas catena sp. nov., isolated from human faeces.</title>
        <authorList>
            <person name="Hisatomi A."/>
            <person name="Ohkuma M."/>
            <person name="Sakamoto M."/>
        </authorList>
    </citation>
    <scope>NUCLEOTIDE SEQUENCE [LARGE SCALE GENOMIC DNA]</scope>
    <source>
        <strain evidence="4 5">12EGH17</strain>
    </source>
</reference>
<dbReference type="AlphaFoldDB" id="A0A9W6CAF3"/>
<keyword evidence="5" id="KW-1185">Reference proteome</keyword>
<gene>
    <name evidence="4" type="ORF">Selli1_32620</name>
</gene>
<dbReference type="EMBL" id="BSBO01000046">
    <property type="protein sequence ID" value="GLG06088.1"/>
    <property type="molecule type" value="Genomic_DNA"/>
</dbReference>
<comment type="pathway">
    <text evidence="1">Cofactor biosynthesis; thiamine diphosphate biosynthesis.</text>
</comment>
<dbReference type="GO" id="GO:0004789">
    <property type="term" value="F:thiamine-phosphate diphosphorylase activity"/>
    <property type="evidence" value="ECO:0007669"/>
    <property type="project" value="TreeGrafter"/>
</dbReference>
<organism evidence="4 5">
    <name type="scientific">Sellimonas catena</name>
    <dbReference type="NCBI Taxonomy" id="2994035"/>
    <lineage>
        <taxon>Bacteria</taxon>
        <taxon>Bacillati</taxon>
        <taxon>Bacillota</taxon>
        <taxon>Clostridia</taxon>
        <taxon>Lachnospirales</taxon>
        <taxon>Lachnospiraceae</taxon>
        <taxon>Sellimonas</taxon>
    </lineage>
</organism>
<dbReference type="Proteomes" id="UP001145145">
    <property type="component" value="Unassembled WGS sequence"/>
</dbReference>
<dbReference type="SUPFAM" id="SSF51391">
    <property type="entry name" value="Thiamin phosphate synthase"/>
    <property type="match status" value="1"/>
</dbReference>
<dbReference type="Pfam" id="PF02581">
    <property type="entry name" value="TMP-TENI"/>
    <property type="match status" value="1"/>
</dbReference>
<name>A0A9W6CAF3_9FIRM</name>
<evidence type="ECO:0000259" key="3">
    <source>
        <dbReference type="Pfam" id="PF02581"/>
    </source>
</evidence>
<evidence type="ECO:0000313" key="5">
    <source>
        <dbReference type="Proteomes" id="UP001145145"/>
    </source>
</evidence>
<keyword evidence="2" id="KW-0784">Thiamine biosynthesis</keyword>
<evidence type="ECO:0000256" key="2">
    <source>
        <dbReference type="ARBA" id="ARBA00022977"/>
    </source>
</evidence>
<dbReference type="GO" id="GO:0009228">
    <property type="term" value="P:thiamine biosynthetic process"/>
    <property type="evidence" value="ECO:0007669"/>
    <property type="project" value="UniProtKB-KW"/>
</dbReference>
<accession>A0A9W6CAF3</accession>
<dbReference type="InterPro" id="IPR022998">
    <property type="entry name" value="ThiamineP_synth_TenI"/>
</dbReference>
<dbReference type="PANTHER" id="PTHR20857:SF15">
    <property type="entry name" value="THIAMINE-PHOSPHATE SYNTHASE"/>
    <property type="match status" value="1"/>
</dbReference>
<proteinExistence type="predicted"/>
<dbReference type="InterPro" id="IPR013785">
    <property type="entry name" value="Aldolase_TIM"/>
</dbReference>
<dbReference type="Gene3D" id="3.20.20.70">
    <property type="entry name" value="Aldolase class I"/>
    <property type="match status" value="1"/>
</dbReference>
<dbReference type="InterPro" id="IPR036206">
    <property type="entry name" value="ThiamineP_synth_sf"/>
</dbReference>
<sequence>MWFQLCFTLKNKISDTKGTGNKIMYNEIDFSKVIAVSNRHLTRLPYLDQVERICSFQPRAFLLREKDLPVKDYLNLSLAVKKICDRHQVTMIPHFYPEAADAADTDILHLPLWKLKELKEKGAGRLTGMRIGVSIHSTEEAEEAAALGASYATAGHIFATDCKKGLPPRGLDFLKQICDRSPIPIYAIGGIRLDPEQIQTVLKHGASGVCIMSQMMGM</sequence>
<dbReference type="GO" id="GO:0005737">
    <property type="term" value="C:cytoplasm"/>
    <property type="evidence" value="ECO:0007669"/>
    <property type="project" value="TreeGrafter"/>
</dbReference>
<evidence type="ECO:0000313" key="4">
    <source>
        <dbReference type="EMBL" id="GLG06088.1"/>
    </source>
</evidence>
<protein>
    <recommendedName>
        <fullName evidence="3">Thiamine phosphate synthase/TenI domain-containing protein</fullName>
    </recommendedName>
</protein>
<dbReference type="PANTHER" id="PTHR20857">
    <property type="entry name" value="THIAMINE-PHOSPHATE PYROPHOSPHORYLASE"/>
    <property type="match status" value="1"/>
</dbReference>
<evidence type="ECO:0000256" key="1">
    <source>
        <dbReference type="ARBA" id="ARBA00004948"/>
    </source>
</evidence>
<dbReference type="CDD" id="cd00564">
    <property type="entry name" value="TMP_TenI"/>
    <property type="match status" value="1"/>
</dbReference>